<accession>A7GL08</accession>
<evidence type="ECO:0000313" key="2">
    <source>
        <dbReference type="Proteomes" id="UP000002300"/>
    </source>
</evidence>
<organism evidence="1 2">
    <name type="scientific">Bacillus cytotoxicus (strain DSM 22905 / CIP 110041 / 391-98 / NVH 391-98)</name>
    <dbReference type="NCBI Taxonomy" id="315749"/>
    <lineage>
        <taxon>Bacteria</taxon>
        <taxon>Bacillati</taxon>
        <taxon>Bacillota</taxon>
        <taxon>Bacilli</taxon>
        <taxon>Bacillales</taxon>
        <taxon>Bacillaceae</taxon>
        <taxon>Bacillus</taxon>
        <taxon>Bacillus cereus group</taxon>
    </lineage>
</organism>
<dbReference type="GeneID" id="33895823"/>
<dbReference type="KEGG" id="bcy:Bcer98_0461"/>
<dbReference type="SUPFAM" id="SSF54060">
    <property type="entry name" value="His-Me finger endonucleases"/>
    <property type="match status" value="1"/>
</dbReference>
<name>A7GL08_BACCN</name>
<dbReference type="Proteomes" id="UP000002300">
    <property type="component" value="Chromosome"/>
</dbReference>
<reference evidence="1 2" key="1">
    <citation type="journal article" date="2008" name="Chem. Biol. Interact.">
        <title>Extending the Bacillus cereus group genomics to putative food-borne pathogens of different toxicity.</title>
        <authorList>
            <person name="Lapidus A."/>
            <person name="Goltsman E."/>
            <person name="Auger S."/>
            <person name="Galleron N."/>
            <person name="Segurens B."/>
            <person name="Dossat C."/>
            <person name="Land M.L."/>
            <person name="Broussolle V."/>
            <person name="Brillard J."/>
            <person name="Guinebretiere M.H."/>
            <person name="Sanchis V."/>
            <person name="Nguen-The C."/>
            <person name="Lereclus D."/>
            <person name="Richardson P."/>
            <person name="Wincker P."/>
            <person name="Weissenbach J."/>
            <person name="Ehrlich S.D."/>
            <person name="Sorokin A."/>
        </authorList>
    </citation>
    <scope>NUCLEOTIDE SEQUENCE [LARGE SCALE GENOMIC DNA]</scope>
    <source>
        <strain evidence="2">DSM 22905 / CIP 110041 / 391-98 / NVH 391-98</strain>
    </source>
</reference>
<keyword evidence="2" id="KW-1185">Reference proteome</keyword>
<gene>
    <name evidence="1" type="ordered locus">Bcer98_0461</name>
</gene>
<dbReference type="RefSeq" id="WP_011983572.1">
    <property type="nucleotide sequence ID" value="NC_009674.1"/>
</dbReference>
<dbReference type="InterPro" id="IPR052947">
    <property type="entry name" value="T6SS_Hcp1_domain"/>
</dbReference>
<keyword evidence="1" id="KW-0378">Hydrolase</keyword>
<dbReference type="STRING" id="315749.Bcer98_0461"/>
<dbReference type="GO" id="GO:0004519">
    <property type="term" value="F:endonuclease activity"/>
    <property type="evidence" value="ECO:0007669"/>
    <property type="project" value="UniProtKB-KW"/>
</dbReference>
<dbReference type="HOGENOM" id="CLU_047715_0_0_9"/>
<proteinExistence type="predicted"/>
<dbReference type="eggNOG" id="COG3157">
    <property type="taxonomic scope" value="Bacteria"/>
</dbReference>
<dbReference type="PANTHER" id="PTHR34319:SF7">
    <property type="entry name" value="HNH ENDONUCLEASE DOMAIN-CONTAINING PROTEIN"/>
    <property type="match status" value="1"/>
</dbReference>
<dbReference type="CDD" id="cd00085">
    <property type="entry name" value="HNHc"/>
    <property type="match status" value="1"/>
</dbReference>
<sequence length="145" mass="16583">MLKRLMKLSPYQYTKSTTDGDIFVGKLYGEDVILKDVKVDEITYSKRTREEAEQLRKEFDRSVRKDFLKSLVNDPVKLAEPKNAGISDGDIELMKRGKPPIGWQVHHNLPLDDGGTNAFENLTLIQNHPYHKAITNTQRTLTKGL</sequence>
<keyword evidence="1" id="KW-0255">Endonuclease</keyword>
<dbReference type="InterPro" id="IPR003615">
    <property type="entry name" value="HNH_nuc"/>
</dbReference>
<dbReference type="EMBL" id="CP000764">
    <property type="protein sequence ID" value="ABS20816.1"/>
    <property type="molecule type" value="Genomic_DNA"/>
</dbReference>
<keyword evidence="1" id="KW-0540">Nuclease</keyword>
<dbReference type="PANTHER" id="PTHR34319">
    <property type="entry name" value="MAJOR EXPORTED PROTEIN"/>
    <property type="match status" value="1"/>
</dbReference>
<evidence type="ECO:0000313" key="1">
    <source>
        <dbReference type="EMBL" id="ABS20816.1"/>
    </source>
</evidence>
<dbReference type="AlphaFoldDB" id="A7GL08"/>
<dbReference type="InterPro" id="IPR044925">
    <property type="entry name" value="His-Me_finger_sf"/>
</dbReference>
<protein>
    <submittedName>
        <fullName evidence="1">HNH endonuclease</fullName>
    </submittedName>
</protein>